<dbReference type="InterPro" id="IPR002048">
    <property type="entry name" value="EF_hand_dom"/>
</dbReference>
<keyword evidence="2" id="KW-0175">Coiled coil</keyword>
<dbReference type="RefSeq" id="XP_013236059.1">
    <property type="nucleotide sequence ID" value="XM_013380605.1"/>
</dbReference>
<feature type="compositionally biased region" description="Basic residues" evidence="3">
    <location>
        <begin position="283"/>
        <end position="293"/>
    </location>
</feature>
<dbReference type="EMBL" id="HG678167">
    <property type="protein sequence ID" value="CDJ45313.1"/>
    <property type="molecule type" value="Genomic_DNA"/>
</dbReference>
<dbReference type="Proteomes" id="UP000030747">
    <property type="component" value="Unassembled WGS sequence"/>
</dbReference>
<dbReference type="OMA" id="HSIWEYS"/>
<evidence type="ECO:0000259" key="5">
    <source>
        <dbReference type="PROSITE" id="PS50222"/>
    </source>
</evidence>
<dbReference type="SUPFAM" id="SSF47473">
    <property type="entry name" value="EF-hand"/>
    <property type="match status" value="1"/>
</dbReference>
<dbReference type="PROSITE" id="PS50222">
    <property type="entry name" value="EF_HAND_2"/>
    <property type="match status" value="1"/>
</dbReference>
<evidence type="ECO:0000313" key="7">
    <source>
        <dbReference type="Proteomes" id="UP000030747"/>
    </source>
</evidence>
<dbReference type="PANTHER" id="PTHR46007:SF12">
    <property type="entry name" value="C2H2-TYPE DOMAIN-CONTAINING PROTEIN-RELATED"/>
    <property type="match status" value="1"/>
</dbReference>
<dbReference type="GO" id="GO:0005509">
    <property type="term" value="F:calcium ion binding"/>
    <property type="evidence" value="ECO:0007669"/>
    <property type="project" value="InterPro"/>
</dbReference>
<dbReference type="PROSITE" id="PS00018">
    <property type="entry name" value="EF_HAND_1"/>
    <property type="match status" value="1"/>
</dbReference>
<evidence type="ECO:0000256" key="2">
    <source>
        <dbReference type="SAM" id="Coils"/>
    </source>
</evidence>
<evidence type="ECO:0000313" key="6">
    <source>
        <dbReference type="EMBL" id="CDJ45313.1"/>
    </source>
</evidence>
<dbReference type="InterPro" id="IPR000261">
    <property type="entry name" value="EH_dom"/>
</dbReference>
<proteinExistence type="predicted"/>
<keyword evidence="1" id="KW-0106">Calcium</keyword>
<dbReference type="GO" id="GO:0016592">
    <property type="term" value="C:mediator complex"/>
    <property type="evidence" value="ECO:0007669"/>
    <property type="project" value="TreeGrafter"/>
</dbReference>
<reference evidence="6" key="2">
    <citation type="submission" date="2013-10" db="EMBL/GenBank/DDBJ databases">
        <authorList>
            <person name="Aslett M."/>
        </authorList>
    </citation>
    <scope>NUCLEOTIDE SEQUENCE [LARGE SCALE GENOMIC DNA]</scope>
    <source>
        <strain evidence="6">Houghton</strain>
    </source>
</reference>
<feature type="region of interest" description="Disordered" evidence="3">
    <location>
        <begin position="1"/>
        <end position="57"/>
    </location>
</feature>
<feature type="domain" description="EF-hand" evidence="5">
    <location>
        <begin position="118"/>
        <end position="153"/>
    </location>
</feature>
<gene>
    <name evidence="6" type="ORF">ETH_00031735</name>
</gene>
<dbReference type="VEuPathDB" id="ToxoDB:ETH2_0920600"/>
<evidence type="ECO:0000256" key="1">
    <source>
        <dbReference type="ARBA" id="ARBA00022837"/>
    </source>
</evidence>
<feature type="compositionally biased region" description="Low complexity" evidence="3">
    <location>
        <begin position="207"/>
        <end position="231"/>
    </location>
</feature>
<name>U6L7X6_EIMTE</name>
<feature type="compositionally biased region" description="Low complexity" evidence="3">
    <location>
        <begin position="247"/>
        <end position="256"/>
    </location>
</feature>
<feature type="domain" description="EH" evidence="4">
    <location>
        <begin position="84"/>
        <end position="174"/>
    </location>
</feature>
<keyword evidence="7" id="KW-1185">Reference proteome</keyword>
<evidence type="ECO:0000259" key="4">
    <source>
        <dbReference type="PROSITE" id="PS50031"/>
    </source>
</evidence>
<dbReference type="InterPro" id="IPR011992">
    <property type="entry name" value="EF-hand-dom_pair"/>
</dbReference>
<evidence type="ECO:0008006" key="8">
    <source>
        <dbReference type="Google" id="ProtNLM"/>
    </source>
</evidence>
<dbReference type="GO" id="GO:0003713">
    <property type="term" value="F:transcription coactivator activity"/>
    <property type="evidence" value="ECO:0007669"/>
    <property type="project" value="TreeGrafter"/>
</dbReference>
<dbReference type="SMART" id="SM00027">
    <property type="entry name" value="EH"/>
    <property type="match status" value="1"/>
</dbReference>
<evidence type="ECO:0000256" key="3">
    <source>
        <dbReference type="SAM" id="MobiDB-lite"/>
    </source>
</evidence>
<dbReference type="PANTHER" id="PTHR46007">
    <property type="entry name" value="MEDIATOR OF RNA POLYMERASE II TRANSCRIPTION SUBUNIT 12"/>
    <property type="match status" value="1"/>
</dbReference>
<reference evidence="6" key="1">
    <citation type="submission" date="2013-10" db="EMBL/GenBank/DDBJ databases">
        <title>Genomic analysis of the causative agents of coccidiosis in chickens.</title>
        <authorList>
            <person name="Reid A.J."/>
            <person name="Blake D."/>
            <person name="Billington K."/>
            <person name="Browne H."/>
            <person name="Dunn M."/>
            <person name="Hung S."/>
            <person name="Kawahara F."/>
            <person name="Miranda-Saavedra D."/>
            <person name="Mourier T."/>
            <person name="Nagra H."/>
            <person name="Otto T.D."/>
            <person name="Rawlings N."/>
            <person name="Sanchez A."/>
            <person name="Sanders M."/>
            <person name="Subramaniam C."/>
            <person name="Tay Y."/>
            <person name="Dear P."/>
            <person name="Doerig C."/>
            <person name="Gruber A."/>
            <person name="Parkinson J."/>
            <person name="Shirley M."/>
            <person name="Wan K.L."/>
            <person name="Berriman M."/>
            <person name="Tomley F."/>
            <person name="Pain A."/>
        </authorList>
    </citation>
    <scope>NUCLEOTIDE SEQUENCE [LARGE SCALE GENOMIC DNA]</scope>
    <source>
        <strain evidence="6">Houghton</strain>
    </source>
</reference>
<sequence>MADCGSNSSSNTASSNSSNSSSSSVCFFQQKEHQKKLQQQQALQQQKHEAPKGGVHTFVSSSSTAAAAAAAAAAAVSYAPSAEELQQYLSLFAANDPQGGAGLLGGTELRPLLAASGLPAADLAAAWAAADADGDGCLSCFEFAAAMSLAAKRRQGAPIPLLLPPELHPQALQQQHRRLQQQQQQQQVQQQQQQAQPDWGAGFDAFGDTTDASGGPAAAAEAAAEAAATAEDTPEANKDSSKRKPRSTSPRSSSSKSKSKARAHSSSDDEAAAEGQRGARSSSSKRKEQRKQQRQQQQEAQQQQQQDEEDADLNASWGRDKDWESSGDEFGEQQQQQQQQQLLQQQLEQHLGQQQLRSRSYEYPDEDDQFSLDISTPLQQQQRRRKQQQQQQQQQGRNGLHEGGRETADSAVALLESVVECDKRLATLMGVEVDLAADELLQLRSVAAALQRQLITEKQQLAAAIDRRKEFEALLQRERIRLEKLQEARRSLEMERIGAHRDIQHYQEELLFLKQQVAAAEADLRSLADAADATRMQQQQQQQQLEALDSERRIAVETLKSEKDLLAKEEREIEEMKLLLQRLRREKTDGQSQHAVLQEKLRQTEHDVVLQRAALDSAHTEAISTLQQRVQQQQQKQKLISELNQHTQETWAAQRMRALEGPHGSGGPRGLTSAAAAAAAAAAGGWTAAEAPQRRDLKGVPSGGGGGFFLSSPRSVHAHAMDTAPPPANWRTFKAPTAADLVMPRGGTAAAAATLGITDFAAGAAAAADDSRDLRRHLEGLSIDSVKSDTAFVCFAAAAAAAAAV</sequence>
<feature type="region of interest" description="Disordered" evidence="3">
    <location>
        <begin position="171"/>
        <end position="405"/>
    </location>
</feature>
<dbReference type="GO" id="GO:0045944">
    <property type="term" value="P:positive regulation of transcription by RNA polymerase II"/>
    <property type="evidence" value="ECO:0007669"/>
    <property type="project" value="TreeGrafter"/>
</dbReference>
<feature type="compositionally biased region" description="Low complexity" evidence="3">
    <location>
        <begin position="294"/>
        <end position="305"/>
    </location>
</feature>
<dbReference type="InterPro" id="IPR018247">
    <property type="entry name" value="EF_Hand_1_Ca_BS"/>
</dbReference>
<feature type="compositionally biased region" description="Low complexity" evidence="3">
    <location>
        <begin position="171"/>
        <end position="196"/>
    </location>
</feature>
<dbReference type="AlphaFoldDB" id="U6L7X6"/>
<feature type="compositionally biased region" description="Low complexity" evidence="3">
    <location>
        <begin position="1"/>
        <end position="24"/>
    </location>
</feature>
<feature type="compositionally biased region" description="Low complexity" evidence="3">
    <location>
        <begin position="333"/>
        <end position="356"/>
    </location>
</feature>
<dbReference type="Gene3D" id="1.10.238.10">
    <property type="entry name" value="EF-hand"/>
    <property type="match status" value="1"/>
</dbReference>
<dbReference type="Pfam" id="PF12763">
    <property type="entry name" value="EH"/>
    <property type="match status" value="1"/>
</dbReference>
<dbReference type="VEuPathDB" id="ToxoDB:ETH_00031735"/>
<protein>
    <recommendedName>
        <fullName evidence="8">EF hand domain-containing protein</fullName>
    </recommendedName>
</protein>
<dbReference type="InterPro" id="IPR051647">
    <property type="entry name" value="Mediator_comp_sub12"/>
</dbReference>
<dbReference type="PROSITE" id="PS50031">
    <property type="entry name" value="EH"/>
    <property type="match status" value="1"/>
</dbReference>
<dbReference type="OrthoDB" id="524326at2759"/>
<accession>U6L7X6</accession>
<organism evidence="6 7">
    <name type="scientific">Eimeria tenella</name>
    <name type="common">Coccidian parasite</name>
    <dbReference type="NCBI Taxonomy" id="5802"/>
    <lineage>
        <taxon>Eukaryota</taxon>
        <taxon>Sar</taxon>
        <taxon>Alveolata</taxon>
        <taxon>Apicomplexa</taxon>
        <taxon>Conoidasida</taxon>
        <taxon>Coccidia</taxon>
        <taxon>Eucoccidiorida</taxon>
        <taxon>Eimeriorina</taxon>
        <taxon>Eimeriidae</taxon>
        <taxon>Eimeria</taxon>
    </lineage>
</organism>
<dbReference type="GeneID" id="25255416"/>
<feature type="coiled-coil region" evidence="2">
    <location>
        <begin position="447"/>
        <end position="600"/>
    </location>
</feature>